<protein>
    <submittedName>
        <fullName evidence="2">Uncharacterized protein</fullName>
    </submittedName>
</protein>
<proteinExistence type="predicted"/>
<dbReference type="AlphaFoldDB" id="A0A9D4NJ07"/>
<name>A0A9D4NJ07_DREPO</name>
<gene>
    <name evidence="2" type="ORF">DPMN_021705</name>
</gene>
<organism evidence="2 3">
    <name type="scientific">Dreissena polymorpha</name>
    <name type="common">Zebra mussel</name>
    <name type="synonym">Mytilus polymorpha</name>
    <dbReference type="NCBI Taxonomy" id="45954"/>
    <lineage>
        <taxon>Eukaryota</taxon>
        <taxon>Metazoa</taxon>
        <taxon>Spiralia</taxon>
        <taxon>Lophotrochozoa</taxon>
        <taxon>Mollusca</taxon>
        <taxon>Bivalvia</taxon>
        <taxon>Autobranchia</taxon>
        <taxon>Heteroconchia</taxon>
        <taxon>Euheterodonta</taxon>
        <taxon>Imparidentia</taxon>
        <taxon>Neoheterodontei</taxon>
        <taxon>Myida</taxon>
        <taxon>Dreissenoidea</taxon>
        <taxon>Dreissenidae</taxon>
        <taxon>Dreissena</taxon>
    </lineage>
</organism>
<comment type="caution">
    <text evidence="2">The sequence shown here is derived from an EMBL/GenBank/DDBJ whole genome shotgun (WGS) entry which is preliminary data.</text>
</comment>
<evidence type="ECO:0000313" key="2">
    <source>
        <dbReference type="EMBL" id="KAH3897517.1"/>
    </source>
</evidence>
<dbReference type="EMBL" id="JAIWYP010000001">
    <property type="protein sequence ID" value="KAH3897517.1"/>
    <property type="molecule type" value="Genomic_DNA"/>
</dbReference>
<keyword evidence="3" id="KW-1185">Reference proteome</keyword>
<evidence type="ECO:0000313" key="3">
    <source>
        <dbReference type="Proteomes" id="UP000828390"/>
    </source>
</evidence>
<dbReference type="Proteomes" id="UP000828390">
    <property type="component" value="Unassembled WGS sequence"/>
</dbReference>
<evidence type="ECO:0000256" key="1">
    <source>
        <dbReference type="SAM" id="MobiDB-lite"/>
    </source>
</evidence>
<sequence length="54" mass="6081">MVDDLPSENQTPSAVDSRISHMHSAALNKSDRALLASHLMAVELLQKIRRHLLY</sequence>
<reference evidence="2" key="2">
    <citation type="submission" date="2020-11" db="EMBL/GenBank/DDBJ databases">
        <authorList>
            <person name="McCartney M.A."/>
            <person name="Auch B."/>
            <person name="Kono T."/>
            <person name="Mallez S."/>
            <person name="Becker A."/>
            <person name="Gohl D.M."/>
            <person name="Silverstein K.A.T."/>
            <person name="Koren S."/>
            <person name="Bechman K.B."/>
            <person name="Herman A."/>
            <person name="Abrahante J.E."/>
            <person name="Garbe J."/>
        </authorList>
    </citation>
    <scope>NUCLEOTIDE SEQUENCE</scope>
    <source>
        <strain evidence="2">Duluth1</strain>
        <tissue evidence="2">Whole animal</tissue>
    </source>
</reference>
<accession>A0A9D4NJ07</accession>
<reference evidence="2" key="1">
    <citation type="journal article" date="2019" name="bioRxiv">
        <title>The Genome of the Zebra Mussel, Dreissena polymorpha: A Resource for Invasive Species Research.</title>
        <authorList>
            <person name="McCartney M.A."/>
            <person name="Auch B."/>
            <person name="Kono T."/>
            <person name="Mallez S."/>
            <person name="Zhang Y."/>
            <person name="Obille A."/>
            <person name="Becker A."/>
            <person name="Abrahante J.E."/>
            <person name="Garbe J."/>
            <person name="Badalamenti J.P."/>
            <person name="Herman A."/>
            <person name="Mangelson H."/>
            <person name="Liachko I."/>
            <person name="Sullivan S."/>
            <person name="Sone E.D."/>
            <person name="Koren S."/>
            <person name="Silverstein K.A.T."/>
            <person name="Beckman K.B."/>
            <person name="Gohl D.M."/>
        </authorList>
    </citation>
    <scope>NUCLEOTIDE SEQUENCE</scope>
    <source>
        <strain evidence="2">Duluth1</strain>
        <tissue evidence="2">Whole animal</tissue>
    </source>
</reference>
<feature type="region of interest" description="Disordered" evidence="1">
    <location>
        <begin position="1"/>
        <end position="22"/>
    </location>
</feature>